<evidence type="ECO:0000313" key="1">
    <source>
        <dbReference type="EMBL" id="GME75117.1"/>
    </source>
</evidence>
<reference evidence="1" key="1">
    <citation type="submission" date="2023-04" db="EMBL/GenBank/DDBJ databases">
        <title>Ambrosiozyma monospora NBRC 10751.</title>
        <authorList>
            <person name="Ichikawa N."/>
            <person name="Sato H."/>
            <person name="Tonouchi N."/>
        </authorList>
    </citation>
    <scope>NUCLEOTIDE SEQUENCE</scope>
    <source>
        <strain evidence="1">NBRC 10751</strain>
    </source>
</reference>
<name>A0ACB5SWW5_AMBMO</name>
<dbReference type="Proteomes" id="UP001165064">
    <property type="component" value="Unassembled WGS sequence"/>
</dbReference>
<sequence length="557" mass="59576">MSYKQIDAIRNSFTLLSTNNPFRRSTSIDINNTDSSSNDLFFYNSSNVSKKIDTFTTSSNALKDSFMALLKSQYQDQKITDECDSKFSHLKKLKNDIVGEIEALKTTLDLDSDNENFQKINLINRLIFNFKNAIIEAIKNFKLVDAAVVKFTMDTYPITTDELLKGLTASADQTQYSTLLEQFESEDDKQQLTSINFICMDRMKMLAVMHDFNKVKEKLQSVTTKPPGYTKSKAAGGASGAATVAFASPSVPPLSRPVSANVTISTSSLDLEKGSTSGAMGGGVQFKDLDGGSGYGMGRDGLYQRDPQQGGNKSKFVWTKRRILMLSVVIFVILVFVIFGIAYKVKTDNDKQHKKNADVATISVSNLVSSTTGSTSSSSATKTSSVSITSTTGSSSESTTAGSSSTSSASSSSQTTTTSTESSSSNTSTTSQSSTEFTTSQTSTSTSETSQSSTETPSTSETSIVTYSNPDGSWQTLTDSQGSVYATWISTKGGTWLYTKTSGGKNAMLTATASTETGIETAMGNAKDVVHAVSTVTTSKGHHGVGVVFARPTRTLG</sequence>
<protein>
    <submittedName>
        <fullName evidence="1">Unnamed protein product</fullName>
    </submittedName>
</protein>
<evidence type="ECO:0000313" key="2">
    <source>
        <dbReference type="Proteomes" id="UP001165064"/>
    </source>
</evidence>
<dbReference type="EMBL" id="BSXS01001119">
    <property type="protein sequence ID" value="GME75117.1"/>
    <property type="molecule type" value="Genomic_DNA"/>
</dbReference>
<accession>A0ACB5SWW5</accession>
<keyword evidence="2" id="KW-1185">Reference proteome</keyword>
<comment type="caution">
    <text evidence="1">The sequence shown here is derived from an EMBL/GenBank/DDBJ whole genome shotgun (WGS) entry which is preliminary data.</text>
</comment>
<organism evidence="1 2">
    <name type="scientific">Ambrosiozyma monospora</name>
    <name type="common">Yeast</name>
    <name type="synonym">Endomycopsis monosporus</name>
    <dbReference type="NCBI Taxonomy" id="43982"/>
    <lineage>
        <taxon>Eukaryota</taxon>
        <taxon>Fungi</taxon>
        <taxon>Dikarya</taxon>
        <taxon>Ascomycota</taxon>
        <taxon>Saccharomycotina</taxon>
        <taxon>Pichiomycetes</taxon>
        <taxon>Pichiales</taxon>
        <taxon>Pichiaceae</taxon>
        <taxon>Ambrosiozyma</taxon>
    </lineage>
</organism>
<proteinExistence type="predicted"/>
<gene>
    <name evidence="1" type="ORF">Amon02_000203200</name>
</gene>